<gene>
    <name evidence="8" type="ORF">ENK44_08220</name>
</gene>
<comment type="caution">
    <text evidence="8">The sequence shown here is derived from an EMBL/GenBank/DDBJ whole genome shotgun (WGS) entry which is preliminary data.</text>
</comment>
<evidence type="ECO:0000313" key="8">
    <source>
        <dbReference type="EMBL" id="HGY55670.1"/>
    </source>
</evidence>
<evidence type="ECO:0000256" key="1">
    <source>
        <dbReference type="ARBA" id="ARBA00004651"/>
    </source>
</evidence>
<evidence type="ECO:0000256" key="4">
    <source>
        <dbReference type="ARBA" id="ARBA00022692"/>
    </source>
</evidence>
<evidence type="ECO:0000256" key="6">
    <source>
        <dbReference type="ARBA" id="ARBA00023136"/>
    </source>
</evidence>
<dbReference type="Pfam" id="PF03994">
    <property type="entry name" value="DUF350"/>
    <property type="match status" value="1"/>
</dbReference>
<feature type="transmembrane region" description="Helical" evidence="7">
    <location>
        <begin position="52"/>
        <end position="77"/>
    </location>
</feature>
<keyword evidence="4 7" id="KW-0812">Transmembrane</keyword>
<dbReference type="AlphaFoldDB" id="A0A7V4WUZ2"/>
<sequence length="78" mass="8567">MEFDWFDLIMVRNFIYAVLGVLVGMVASISTYKLVNKTTRFDIPNELEKGNLAVGVVVSGIFVMIGLIVGLIIGMSLN</sequence>
<evidence type="ECO:0000256" key="2">
    <source>
        <dbReference type="ARBA" id="ARBA00005779"/>
    </source>
</evidence>
<dbReference type="InterPro" id="IPR007140">
    <property type="entry name" value="DUF350"/>
</dbReference>
<evidence type="ECO:0000256" key="3">
    <source>
        <dbReference type="ARBA" id="ARBA00022475"/>
    </source>
</evidence>
<evidence type="ECO:0000256" key="5">
    <source>
        <dbReference type="ARBA" id="ARBA00022989"/>
    </source>
</evidence>
<dbReference type="GO" id="GO:0005886">
    <property type="term" value="C:plasma membrane"/>
    <property type="evidence" value="ECO:0007669"/>
    <property type="project" value="UniProtKB-SubCell"/>
</dbReference>
<name>A0A7V4WUZ2_CALAY</name>
<comment type="similarity">
    <text evidence="2">Belongs to the UPF0719 family.</text>
</comment>
<proteinExistence type="inferred from homology"/>
<evidence type="ECO:0000256" key="7">
    <source>
        <dbReference type="SAM" id="Phobius"/>
    </source>
</evidence>
<dbReference type="EMBL" id="DRQG01000078">
    <property type="protein sequence ID" value="HGY55670.1"/>
    <property type="molecule type" value="Genomic_DNA"/>
</dbReference>
<keyword evidence="3" id="KW-1003">Cell membrane</keyword>
<protein>
    <submittedName>
        <fullName evidence="8">DUF350 domain-containing protein</fullName>
    </submittedName>
</protein>
<reference evidence="8" key="1">
    <citation type="journal article" date="2020" name="mSystems">
        <title>Genome- and Community-Level Interaction Insights into Carbon Utilization and Element Cycling Functions of Hydrothermarchaeota in Hydrothermal Sediment.</title>
        <authorList>
            <person name="Zhou Z."/>
            <person name="Liu Y."/>
            <person name="Xu W."/>
            <person name="Pan J."/>
            <person name="Luo Z.H."/>
            <person name="Li M."/>
        </authorList>
    </citation>
    <scope>NUCLEOTIDE SEQUENCE [LARGE SCALE GENOMIC DNA]</scope>
    <source>
        <strain evidence="8">HyVt-577</strain>
    </source>
</reference>
<organism evidence="8">
    <name type="scientific">Caldithrix abyssi</name>
    <dbReference type="NCBI Taxonomy" id="187145"/>
    <lineage>
        <taxon>Bacteria</taxon>
        <taxon>Pseudomonadati</taxon>
        <taxon>Calditrichota</taxon>
        <taxon>Calditrichia</taxon>
        <taxon>Calditrichales</taxon>
        <taxon>Calditrichaceae</taxon>
        <taxon>Caldithrix</taxon>
    </lineage>
</organism>
<keyword evidence="6 7" id="KW-0472">Membrane</keyword>
<dbReference type="Proteomes" id="UP000885779">
    <property type="component" value="Unassembled WGS sequence"/>
</dbReference>
<comment type="subcellular location">
    <subcellularLocation>
        <location evidence="1">Cell membrane</location>
        <topology evidence="1">Multi-pass membrane protein</topology>
    </subcellularLocation>
</comment>
<accession>A0A7V4WUZ2</accession>
<feature type="transmembrane region" description="Helical" evidence="7">
    <location>
        <begin position="14"/>
        <end position="32"/>
    </location>
</feature>
<keyword evidence="5 7" id="KW-1133">Transmembrane helix</keyword>